<sequence>MVIVRQLPAIGGEMGARSETRHSAHSPLMLAAGYWLAGLATLFLMAWGMLLYTGHT</sequence>
<keyword evidence="3" id="KW-1185">Reference proteome</keyword>
<keyword evidence="1" id="KW-0812">Transmembrane</keyword>
<feature type="transmembrane region" description="Helical" evidence="1">
    <location>
        <begin position="32"/>
        <end position="52"/>
    </location>
</feature>
<accession>A0AAD1FFL2</accession>
<keyword evidence="1" id="KW-0472">Membrane</keyword>
<dbReference type="KEGG" id="pfuw:KF707C_25890"/>
<keyword evidence="1" id="KW-1133">Transmembrane helix</keyword>
<dbReference type="EMBL" id="AP014862">
    <property type="protein sequence ID" value="BAU74277.1"/>
    <property type="molecule type" value="Genomic_DNA"/>
</dbReference>
<evidence type="ECO:0000313" key="3">
    <source>
        <dbReference type="Proteomes" id="UP000218554"/>
    </source>
</evidence>
<dbReference type="AlphaFoldDB" id="A0AAD1FFL2"/>
<name>A0AAD1FFL2_METFU</name>
<organism evidence="2 3">
    <name type="scientific">Metapseudomonas furukawaii</name>
    <name type="common">Pseudomonas furukawaii</name>
    <dbReference type="NCBI Taxonomy" id="1149133"/>
    <lineage>
        <taxon>Bacteria</taxon>
        <taxon>Pseudomonadati</taxon>
        <taxon>Pseudomonadota</taxon>
        <taxon>Gammaproteobacteria</taxon>
        <taxon>Pseudomonadales</taxon>
        <taxon>Pseudomonadaceae</taxon>
        <taxon>Metapseudomonas</taxon>
    </lineage>
</organism>
<reference evidence="2 3" key="2">
    <citation type="journal article" date="2017" name="Int. J. Syst. Evol. Microbiol.">
        <title>Pseudomonas furukawaii sp. nov., a polychlorinated biphenyl-degrading bacterium isolated from biphenyl-contaminated soil in Japan.</title>
        <authorList>
            <person name="Kimura N."/>
            <person name="Watanabe T."/>
            <person name="Suenaga H."/>
            <person name="Fujihara H."/>
            <person name="Futagami T."/>
            <person name="Goto M."/>
            <person name="Hanada S."/>
            <person name="Hirose J."/>
        </authorList>
    </citation>
    <scope>NUCLEOTIDE SEQUENCE [LARGE SCALE GENOMIC DNA]</scope>
    <source>
        <strain evidence="3">DSM 10086 / NBRC 110670 / KF707</strain>
    </source>
</reference>
<reference evidence="3" key="1">
    <citation type="submission" date="2015-05" db="EMBL/GenBank/DDBJ databases">
        <title>Draft genome sequencing of a biphenyl-degrading bacterium, Pseudomonas balearica KF707 (=NBRC110670).</title>
        <authorList>
            <person name="Kimura N."/>
            <person name="Hirose J."/>
            <person name="Watanabe T."/>
            <person name="Suenaga H."/>
            <person name="Fujihara H."/>
            <person name="Noguchi M."/>
            <person name="Hashimoto M."/>
            <person name="Shimodaira J."/>
            <person name="Tsuchikane K."/>
            <person name="Hosoyama A."/>
            <person name="Yamazoe A."/>
            <person name="Fujita N."/>
            <person name="Furukawa K."/>
        </authorList>
    </citation>
    <scope>NUCLEOTIDE SEQUENCE [LARGE SCALE GENOMIC DNA]</scope>
    <source>
        <strain evidence="3">DSM 10086 / NBRC 110670 / KF707</strain>
    </source>
</reference>
<evidence type="ECO:0000256" key="1">
    <source>
        <dbReference type="SAM" id="Phobius"/>
    </source>
</evidence>
<dbReference type="Proteomes" id="UP000218554">
    <property type="component" value="Chromosome"/>
</dbReference>
<proteinExistence type="predicted"/>
<evidence type="ECO:0000313" key="2">
    <source>
        <dbReference type="EMBL" id="BAU74277.1"/>
    </source>
</evidence>
<protein>
    <submittedName>
        <fullName evidence="2">Uncharacterized protein</fullName>
    </submittedName>
</protein>
<gene>
    <name evidence="2" type="ORF">KF707C_25890</name>
</gene>